<feature type="compositionally biased region" description="Low complexity" evidence="6">
    <location>
        <begin position="267"/>
        <end position="276"/>
    </location>
</feature>
<organism evidence="8 9">
    <name type="scientific">Lupinus luteus</name>
    <name type="common">European yellow lupine</name>
    <dbReference type="NCBI Taxonomy" id="3873"/>
    <lineage>
        <taxon>Eukaryota</taxon>
        <taxon>Viridiplantae</taxon>
        <taxon>Streptophyta</taxon>
        <taxon>Embryophyta</taxon>
        <taxon>Tracheophyta</taxon>
        <taxon>Spermatophyta</taxon>
        <taxon>Magnoliopsida</taxon>
        <taxon>eudicotyledons</taxon>
        <taxon>Gunneridae</taxon>
        <taxon>Pentapetalae</taxon>
        <taxon>rosids</taxon>
        <taxon>fabids</taxon>
        <taxon>Fabales</taxon>
        <taxon>Fabaceae</taxon>
        <taxon>Papilionoideae</taxon>
        <taxon>50 kb inversion clade</taxon>
        <taxon>genistoids sensu lato</taxon>
        <taxon>core genistoids</taxon>
        <taxon>Genisteae</taxon>
        <taxon>Lupinus</taxon>
    </lineage>
</organism>
<reference evidence="8 9" key="1">
    <citation type="submission" date="2024-03" db="EMBL/GenBank/DDBJ databases">
        <authorList>
            <person name="Martinez-Hernandez J."/>
        </authorList>
    </citation>
    <scope>NUCLEOTIDE SEQUENCE [LARGE SCALE GENOMIC DNA]</scope>
</reference>
<feature type="compositionally biased region" description="Polar residues" evidence="6">
    <location>
        <begin position="52"/>
        <end position="61"/>
    </location>
</feature>
<keyword evidence="3" id="KW-0238">DNA-binding</keyword>
<accession>A0AAV1VUL9</accession>
<keyword evidence="4" id="KW-0804">Transcription</keyword>
<comment type="subcellular location">
    <subcellularLocation>
        <location evidence="1">Nucleus</location>
    </subcellularLocation>
</comment>
<evidence type="ECO:0000256" key="6">
    <source>
        <dbReference type="SAM" id="MobiDB-lite"/>
    </source>
</evidence>
<comment type="caution">
    <text evidence="8">The sequence shown here is derived from an EMBL/GenBank/DDBJ whole genome shotgun (WGS) entry which is preliminary data.</text>
</comment>
<feature type="region of interest" description="Disordered" evidence="6">
    <location>
        <begin position="267"/>
        <end position="302"/>
    </location>
</feature>
<proteinExistence type="predicted"/>
<evidence type="ECO:0000256" key="3">
    <source>
        <dbReference type="ARBA" id="ARBA00023125"/>
    </source>
</evidence>
<dbReference type="AlphaFoldDB" id="A0AAV1VUL9"/>
<protein>
    <recommendedName>
        <fullName evidence="7">TCP domain-containing protein</fullName>
    </recommendedName>
</protein>
<evidence type="ECO:0000256" key="2">
    <source>
        <dbReference type="ARBA" id="ARBA00023015"/>
    </source>
</evidence>
<evidence type="ECO:0000256" key="5">
    <source>
        <dbReference type="ARBA" id="ARBA00023242"/>
    </source>
</evidence>
<feature type="domain" description="TCP" evidence="7">
    <location>
        <begin position="68"/>
        <end position="122"/>
    </location>
</feature>
<dbReference type="InterPro" id="IPR017887">
    <property type="entry name" value="TF_TCP_subgr"/>
</dbReference>
<gene>
    <name evidence="8" type="ORF">LLUT_LOCUS1790</name>
</gene>
<dbReference type="Proteomes" id="UP001497480">
    <property type="component" value="Unassembled WGS sequence"/>
</dbReference>
<feature type="compositionally biased region" description="Polar residues" evidence="6">
    <location>
        <begin position="277"/>
        <end position="302"/>
    </location>
</feature>
<feature type="region of interest" description="Disordered" evidence="6">
    <location>
        <begin position="141"/>
        <end position="165"/>
    </location>
</feature>
<feature type="region of interest" description="Disordered" evidence="6">
    <location>
        <begin position="1"/>
        <end position="78"/>
    </location>
</feature>
<name>A0AAV1VUL9_LUPLU</name>
<dbReference type="PANTHER" id="PTHR31072">
    <property type="entry name" value="TRANSCRIPTION FACTOR TCP4-RELATED"/>
    <property type="match status" value="1"/>
</dbReference>
<dbReference type="PANTHER" id="PTHR31072:SF1">
    <property type="entry name" value="TRANSCRIPTION FACTOR TCP9"/>
    <property type="match status" value="1"/>
</dbReference>
<keyword evidence="2" id="KW-0805">Transcription regulation</keyword>
<evidence type="ECO:0000313" key="9">
    <source>
        <dbReference type="Proteomes" id="UP001497480"/>
    </source>
</evidence>
<dbReference type="EMBL" id="CAXHTB010000001">
    <property type="protein sequence ID" value="CAL0300730.1"/>
    <property type="molecule type" value="Genomic_DNA"/>
</dbReference>
<evidence type="ECO:0000256" key="1">
    <source>
        <dbReference type="ARBA" id="ARBA00004123"/>
    </source>
</evidence>
<dbReference type="Pfam" id="PF03634">
    <property type="entry name" value="TCP"/>
    <property type="match status" value="1"/>
</dbReference>
<evidence type="ECO:0000313" key="8">
    <source>
        <dbReference type="EMBL" id="CAL0300730.1"/>
    </source>
</evidence>
<evidence type="ECO:0000259" key="7">
    <source>
        <dbReference type="PROSITE" id="PS51369"/>
    </source>
</evidence>
<keyword evidence="5" id="KW-0539">Nucleus</keyword>
<dbReference type="PROSITE" id="PS51369">
    <property type="entry name" value="TCP"/>
    <property type="match status" value="1"/>
</dbReference>
<feature type="compositionally biased region" description="Basic and acidic residues" evidence="6">
    <location>
        <begin position="35"/>
        <end position="46"/>
    </location>
</feature>
<dbReference type="GO" id="GO:0043565">
    <property type="term" value="F:sequence-specific DNA binding"/>
    <property type="evidence" value="ECO:0007669"/>
    <property type="project" value="TreeGrafter"/>
</dbReference>
<keyword evidence="9" id="KW-1185">Reference proteome</keyword>
<sequence>MDSNPKQDGDLSEEDYTPSSDTTPRVHSPEPALSLKEERTDTDRSLGESIPMTLSMSTSADVTARKPSKDRHTKVEGRGRRIRMPATCAARIFQLTRELGHKSDGETIRWLLEHAEPAIIEATGSGTVPAIAVSVGGSLKIPTSSAARPDGEDSGRKRRRASNSEFIELNDRGSISSGLAPIAQTCYAISGNSGGPQSGILPLWPVSMGNGCSNNNNNVAGMPQYWAIPASAAPFFNLQQGAIPISAMQMQMQPFLGSTSTMAPSLSSCSSSAAITNPPTQKELTFMPPSNANSEPSSTSNP</sequence>
<dbReference type="GO" id="GO:0003700">
    <property type="term" value="F:DNA-binding transcription factor activity"/>
    <property type="evidence" value="ECO:0007669"/>
    <property type="project" value="InterPro"/>
</dbReference>
<evidence type="ECO:0000256" key="4">
    <source>
        <dbReference type="ARBA" id="ARBA00023163"/>
    </source>
</evidence>
<dbReference type="InterPro" id="IPR005333">
    <property type="entry name" value="Transcription_factor_TCP"/>
</dbReference>
<dbReference type="GO" id="GO:0005634">
    <property type="term" value="C:nucleus"/>
    <property type="evidence" value="ECO:0007669"/>
    <property type="project" value="UniProtKB-SubCell"/>
</dbReference>